<evidence type="ECO:0000259" key="3">
    <source>
        <dbReference type="Pfam" id="PF01571"/>
    </source>
</evidence>
<dbReference type="Pfam" id="PF16350">
    <property type="entry name" value="FAO_M"/>
    <property type="match status" value="1"/>
</dbReference>
<dbReference type="InterPro" id="IPR032503">
    <property type="entry name" value="FAO_M"/>
</dbReference>
<dbReference type="Gene3D" id="3.30.70.1400">
    <property type="entry name" value="Aminomethyltransferase beta-barrel domains"/>
    <property type="match status" value="1"/>
</dbReference>
<comment type="similarity">
    <text evidence="1">Belongs to the GcvT family.</text>
</comment>
<name>A0ABV1JY44_9PSEU</name>
<evidence type="ECO:0000313" key="7">
    <source>
        <dbReference type="Proteomes" id="UP001464923"/>
    </source>
</evidence>
<dbReference type="InterPro" id="IPR029043">
    <property type="entry name" value="GcvT/YgfZ_C"/>
</dbReference>
<feature type="domain" description="GCVT N-terminal" evidence="3">
    <location>
        <begin position="447"/>
        <end position="727"/>
    </location>
</feature>
<sequence length="836" mass="90217">MPPRVVIIGAGIVGANLADELTVRGWTDVTVLDQGPLPLTGGSTSHAPGLVFQTTGSRTMTAFATYTVEKLAGLDDGTAGGRCFDQVGGLEVATTPERLADLHRKQGWAVSRGVPASVVDAAGCARLHPLLDAGQVLGGLHTPTDGLAGAARAVVALARRAESRGAVFRGSVRVTGIAQSGGRVTGVETADGETVPADVVVSCAGFWGRELGTLVGMRVPLLPLAHQYVRTTRVEQLVGRNSADARSAGAPHGDPVEARLPILRHQDADLYYREHDDCIGIGSYAHRPMPVSLSELPEVGDGGVGERTQPSMLPFTSEDFAPQWEESRRLLPGLQTSKVEHGFNGVFSFTPDGGPLIGESAEVAGFWIAEAVWVTHSSGVARAVAQLLVDGRSELDLHGCDVHRFDEVETTDAHVDETAQRNFVEIYDVVHPLQPRVSPRDLRTSPFHDRQRELGAFFLESHAWERPHWYEANAVLAEDLPARWRAPSRDAWSAKFHSPVVAVEAWRTRTAVAMYDMTPLRRLEVSGPGACAFLEGLTTGRMDKSVGAVTYTLMLDEAGGVRSDLTVARLGEQLFQVGANSHLDLDHLRRALPRDHSVVLRDITGGTCCIGVWGPLARDLVQPLSRDDFSHEGLKYFRAMSAHIAGIPVTAMRLSYVGELGWEIYTSAEYGRKLWDVLYAAGRPLGVVAAGRAAFDSLRLEKGYRSWGADVSTEHNPYEAGLGFAVRPHTKGDFVGREALEKIDPDAVTRRLTCLTIDDGRSVVLGHEAVLVDGEPAGHVTSAAYAYTLGTPIAYAWLPAGLPVGAGVEIRYFDRRIRASVAAEPLFDPEMSRIRR</sequence>
<dbReference type="InterPro" id="IPR013977">
    <property type="entry name" value="GcvT_C"/>
</dbReference>
<dbReference type="SUPFAM" id="SSF54373">
    <property type="entry name" value="FAD-linked reductases, C-terminal domain"/>
    <property type="match status" value="1"/>
</dbReference>
<dbReference type="RefSeq" id="WP_345645874.1">
    <property type="nucleotide sequence ID" value="NZ_BAABLY010000039.1"/>
</dbReference>
<dbReference type="SUPFAM" id="SSF101790">
    <property type="entry name" value="Aminomethyltransferase beta-barrel domain"/>
    <property type="match status" value="1"/>
</dbReference>
<organism evidence="6 7">
    <name type="scientific">Pseudonocardia tropica</name>
    <dbReference type="NCBI Taxonomy" id="681289"/>
    <lineage>
        <taxon>Bacteria</taxon>
        <taxon>Bacillati</taxon>
        <taxon>Actinomycetota</taxon>
        <taxon>Actinomycetes</taxon>
        <taxon>Pseudonocardiales</taxon>
        <taxon>Pseudonocardiaceae</taxon>
        <taxon>Pseudonocardia</taxon>
    </lineage>
</organism>
<dbReference type="Gene3D" id="2.40.30.110">
    <property type="entry name" value="Aminomethyltransferase beta-barrel domains"/>
    <property type="match status" value="1"/>
</dbReference>
<dbReference type="Pfam" id="PF01266">
    <property type="entry name" value="DAO"/>
    <property type="match status" value="1"/>
</dbReference>
<dbReference type="Gene3D" id="3.30.1360.120">
    <property type="entry name" value="Probable tRNA modification gtpase trme, domain 1"/>
    <property type="match status" value="1"/>
</dbReference>
<dbReference type="InterPro" id="IPR036188">
    <property type="entry name" value="FAD/NAD-bd_sf"/>
</dbReference>
<dbReference type="Pfam" id="PF01571">
    <property type="entry name" value="GCV_T"/>
    <property type="match status" value="1"/>
</dbReference>
<feature type="domain" description="Aminomethyltransferase C-terminal" evidence="4">
    <location>
        <begin position="750"/>
        <end position="828"/>
    </location>
</feature>
<dbReference type="PANTHER" id="PTHR43757:SF2">
    <property type="entry name" value="AMINOMETHYLTRANSFERASE, MITOCHONDRIAL"/>
    <property type="match status" value="1"/>
</dbReference>
<feature type="domain" description="FAD dependent oxidoreductase central" evidence="5">
    <location>
        <begin position="390"/>
        <end position="445"/>
    </location>
</feature>
<dbReference type="PANTHER" id="PTHR43757">
    <property type="entry name" value="AMINOMETHYLTRANSFERASE"/>
    <property type="match status" value="1"/>
</dbReference>
<dbReference type="InterPro" id="IPR027266">
    <property type="entry name" value="TrmE/GcvT-like"/>
</dbReference>
<evidence type="ECO:0000256" key="1">
    <source>
        <dbReference type="ARBA" id="ARBA00008609"/>
    </source>
</evidence>
<dbReference type="SUPFAM" id="SSF103025">
    <property type="entry name" value="Folate-binding domain"/>
    <property type="match status" value="1"/>
</dbReference>
<dbReference type="SUPFAM" id="SSF51905">
    <property type="entry name" value="FAD/NAD(P)-binding domain"/>
    <property type="match status" value="1"/>
</dbReference>
<gene>
    <name evidence="6" type="ORF">WHI96_16875</name>
</gene>
<evidence type="ECO:0000259" key="4">
    <source>
        <dbReference type="Pfam" id="PF08669"/>
    </source>
</evidence>
<keyword evidence="7" id="KW-1185">Reference proteome</keyword>
<dbReference type="InterPro" id="IPR006076">
    <property type="entry name" value="FAD-dep_OxRdtase"/>
</dbReference>
<evidence type="ECO:0000259" key="5">
    <source>
        <dbReference type="Pfam" id="PF16350"/>
    </source>
</evidence>
<dbReference type="Gene3D" id="3.30.9.10">
    <property type="entry name" value="D-Amino Acid Oxidase, subunit A, domain 2"/>
    <property type="match status" value="1"/>
</dbReference>
<dbReference type="Pfam" id="PF08669">
    <property type="entry name" value="GCV_T_C"/>
    <property type="match status" value="1"/>
</dbReference>
<dbReference type="Proteomes" id="UP001464923">
    <property type="component" value="Unassembled WGS sequence"/>
</dbReference>
<feature type="domain" description="FAD dependent oxidoreductase" evidence="2">
    <location>
        <begin position="4"/>
        <end position="387"/>
    </location>
</feature>
<comment type="caution">
    <text evidence="6">The sequence shown here is derived from an EMBL/GenBank/DDBJ whole genome shotgun (WGS) entry which is preliminary data.</text>
</comment>
<accession>A0ABV1JY44</accession>
<evidence type="ECO:0000259" key="2">
    <source>
        <dbReference type="Pfam" id="PF01266"/>
    </source>
</evidence>
<protein>
    <submittedName>
        <fullName evidence="6">FAD-dependent oxidoreductase</fullName>
    </submittedName>
</protein>
<dbReference type="InterPro" id="IPR028896">
    <property type="entry name" value="GcvT/YgfZ/DmdA"/>
</dbReference>
<dbReference type="InterPro" id="IPR006222">
    <property type="entry name" value="GCVT_N"/>
</dbReference>
<proteinExistence type="inferred from homology"/>
<dbReference type="Gene3D" id="3.50.50.60">
    <property type="entry name" value="FAD/NAD(P)-binding domain"/>
    <property type="match status" value="1"/>
</dbReference>
<reference evidence="6 7" key="1">
    <citation type="submission" date="2024-03" db="EMBL/GenBank/DDBJ databases">
        <title>Draft genome sequence of Pseudonocardia tropica JCM 19149.</title>
        <authorList>
            <person name="Butdee W."/>
            <person name="Duangmal K."/>
        </authorList>
    </citation>
    <scope>NUCLEOTIDE SEQUENCE [LARGE SCALE GENOMIC DNA]</scope>
    <source>
        <strain evidence="6 7">JCM 19149</strain>
    </source>
</reference>
<evidence type="ECO:0000313" key="6">
    <source>
        <dbReference type="EMBL" id="MEQ3540494.1"/>
    </source>
</evidence>
<dbReference type="EMBL" id="JBEDNP010000009">
    <property type="protein sequence ID" value="MEQ3540494.1"/>
    <property type="molecule type" value="Genomic_DNA"/>
</dbReference>